<comment type="caution">
    <text evidence="1">The sequence shown here is derived from an EMBL/GenBank/DDBJ whole genome shotgun (WGS) entry which is preliminary data.</text>
</comment>
<proteinExistence type="predicted"/>
<dbReference type="Proteomes" id="UP000324800">
    <property type="component" value="Unassembled WGS sequence"/>
</dbReference>
<dbReference type="AlphaFoldDB" id="A0A5J4UNY3"/>
<reference evidence="1 2" key="1">
    <citation type="submission" date="2019-03" db="EMBL/GenBank/DDBJ databases">
        <title>Single cell metagenomics reveals metabolic interactions within the superorganism composed of flagellate Streblomastix strix and complex community of Bacteroidetes bacteria on its surface.</title>
        <authorList>
            <person name="Treitli S.C."/>
            <person name="Kolisko M."/>
            <person name="Husnik F."/>
            <person name="Keeling P."/>
            <person name="Hampl V."/>
        </authorList>
    </citation>
    <scope>NUCLEOTIDE SEQUENCE [LARGE SCALE GENOMIC DNA]</scope>
    <source>
        <strain evidence="1">ST1C</strain>
    </source>
</reference>
<sequence>MADRDLHMLDVVLKHDEALFGSNRTNTIGIVEQITNINNQINNISNGAIGDTYSKTETDGLLDEKADKSDLDEYYTKSETYAKLEVYNKTEVDEFLDEKANVSASYSKSEDDALPLLKADKTQLIDSYCKSEDDALLLLKADKTELIDSYTKTETDNLLNDKANQSTTYTKTETDNLIAQIDVGDVDLSSYYTKTKTDELLGDKANTTDLNNYVTLNTAQTITANKTFQNSCRFTNTIDGMSTITGASFVKSGADDSVVLLGAGGTKPLSEIGGSTDLSNYYTKTQTYSQQEIDGLLSYKVDNETLDGYMTTNTIQYIEGQKTFNVTLSAYEFAKVGKDDTSVLLAGGGDMLVSAFGGIEDITSTITNYGSLMVFTNTSFIKIGKLRLFRDTVHPTITLPTVTSQTAVSLDYLNHSTSDTPLIVARDTTNTIKMYVTASSSTIYVNTTTSTWDKTLEITIYGWWIAPEG</sequence>
<organism evidence="1 2">
    <name type="scientific">Streblomastix strix</name>
    <dbReference type="NCBI Taxonomy" id="222440"/>
    <lineage>
        <taxon>Eukaryota</taxon>
        <taxon>Metamonada</taxon>
        <taxon>Preaxostyla</taxon>
        <taxon>Oxymonadida</taxon>
        <taxon>Streblomastigidae</taxon>
        <taxon>Streblomastix</taxon>
    </lineage>
</organism>
<dbReference type="EMBL" id="SNRW01014074">
    <property type="protein sequence ID" value="KAA6371884.1"/>
    <property type="molecule type" value="Genomic_DNA"/>
</dbReference>
<accession>A0A5J4UNY3</accession>
<evidence type="ECO:0000313" key="2">
    <source>
        <dbReference type="Proteomes" id="UP000324800"/>
    </source>
</evidence>
<name>A0A5J4UNY3_9EUKA</name>
<protein>
    <submittedName>
        <fullName evidence="1">Uncharacterized protein</fullName>
    </submittedName>
</protein>
<evidence type="ECO:0000313" key="1">
    <source>
        <dbReference type="EMBL" id="KAA6371884.1"/>
    </source>
</evidence>
<gene>
    <name evidence="1" type="ORF">EZS28_032588</name>
</gene>